<evidence type="ECO:0000313" key="3">
    <source>
        <dbReference type="EMBL" id="MBB5365279.1"/>
    </source>
</evidence>
<sequence>MADLIPLLFIGVVFVMLMLLAIKSGAKRQPARNGSHGGGASTGDFSSDTSAAESSCDSSDGGGCSD</sequence>
<feature type="compositionally biased region" description="Low complexity" evidence="1">
    <location>
        <begin position="46"/>
        <end position="59"/>
    </location>
</feature>
<dbReference type="Proteomes" id="UP000552709">
    <property type="component" value="Unassembled WGS sequence"/>
</dbReference>
<keyword evidence="2" id="KW-0812">Transmembrane</keyword>
<evidence type="ECO:0000313" key="4">
    <source>
        <dbReference type="Proteomes" id="UP000552709"/>
    </source>
</evidence>
<name>A0A7W8NFC8_9DEIO</name>
<feature type="region of interest" description="Disordered" evidence="1">
    <location>
        <begin position="27"/>
        <end position="66"/>
    </location>
</feature>
<organism evidence="3 4">
    <name type="scientific">Deinococcus humi</name>
    <dbReference type="NCBI Taxonomy" id="662880"/>
    <lineage>
        <taxon>Bacteria</taxon>
        <taxon>Thermotogati</taxon>
        <taxon>Deinococcota</taxon>
        <taxon>Deinococci</taxon>
        <taxon>Deinococcales</taxon>
        <taxon>Deinococcaceae</taxon>
        <taxon>Deinococcus</taxon>
    </lineage>
</organism>
<keyword evidence="2" id="KW-1133">Transmembrane helix</keyword>
<dbReference type="AlphaFoldDB" id="A0A7W8NFC8"/>
<comment type="caution">
    <text evidence="3">The sequence shown here is derived from an EMBL/GenBank/DDBJ whole genome shotgun (WGS) entry which is preliminary data.</text>
</comment>
<accession>A0A7W8NFC8</accession>
<keyword evidence="2" id="KW-0472">Membrane</keyword>
<keyword evidence="4" id="KW-1185">Reference proteome</keyword>
<dbReference type="EMBL" id="JACHFL010000016">
    <property type="protein sequence ID" value="MBB5365279.1"/>
    <property type="molecule type" value="Genomic_DNA"/>
</dbReference>
<feature type="transmembrane region" description="Helical" evidence="2">
    <location>
        <begin position="6"/>
        <end position="22"/>
    </location>
</feature>
<evidence type="ECO:0000256" key="1">
    <source>
        <dbReference type="SAM" id="MobiDB-lite"/>
    </source>
</evidence>
<protein>
    <submittedName>
        <fullName evidence="3">Uncharacterized protein</fullName>
    </submittedName>
</protein>
<gene>
    <name evidence="3" type="ORF">HNQ08_004400</name>
</gene>
<evidence type="ECO:0000256" key="2">
    <source>
        <dbReference type="SAM" id="Phobius"/>
    </source>
</evidence>
<proteinExistence type="predicted"/>
<reference evidence="3 4" key="1">
    <citation type="submission" date="2020-08" db="EMBL/GenBank/DDBJ databases">
        <title>Genomic Encyclopedia of Type Strains, Phase IV (KMG-IV): sequencing the most valuable type-strain genomes for metagenomic binning, comparative biology and taxonomic classification.</title>
        <authorList>
            <person name="Goeker M."/>
        </authorList>
    </citation>
    <scope>NUCLEOTIDE SEQUENCE [LARGE SCALE GENOMIC DNA]</scope>
    <source>
        <strain evidence="3 4">DSM 27939</strain>
    </source>
</reference>